<dbReference type="EC" id="2.7.13.3" evidence="4"/>
<keyword evidence="5" id="KW-1185">Reference proteome</keyword>
<gene>
    <name evidence="4" type="ORF">ACFS25_27350</name>
</gene>
<feature type="coiled-coil region" evidence="1">
    <location>
        <begin position="166"/>
        <end position="198"/>
    </location>
</feature>
<accession>A0ABW6ATF9</accession>
<feature type="transmembrane region" description="Helical" evidence="2">
    <location>
        <begin position="86"/>
        <end position="109"/>
    </location>
</feature>
<dbReference type="Gene3D" id="3.30.565.10">
    <property type="entry name" value="Histidine kinase-like ATPase, C-terminal domain"/>
    <property type="match status" value="1"/>
</dbReference>
<protein>
    <submittedName>
        <fullName evidence="4">Sensor histidine kinase</fullName>
        <ecNumber evidence="4">2.7.13.3</ecNumber>
    </submittedName>
</protein>
<proteinExistence type="predicted"/>
<keyword evidence="2" id="KW-1133">Transmembrane helix</keyword>
<evidence type="ECO:0000313" key="4">
    <source>
        <dbReference type="EMBL" id="MFD2937520.1"/>
    </source>
</evidence>
<comment type="caution">
    <text evidence="4">The sequence shown here is derived from an EMBL/GenBank/DDBJ whole genome shotgun (WGS) entry which is preliminary data.</text>
</comment>
<feature type="transmembrane region" description="Helical" evidence="2">
    <location>
        <begin position="148"/>
        <end position="165"/>
    </location>
</feature>
<keyword evidence="4" id="KW-0808">Transferase</keyword>
<feature type="transmembrane region" description="Helical" evidence="2">
    <location>
        <begin position="15"/>
        <end position="34"/>
    </location>
</feature>
<sequence>MDSFSANYLTLSQKIRLALSVLAIYWPIRVYVNVSPLSWAVVGHNLPFFAMEGVLTFGLLLGWVFLMDQLQGRLMHQFGQADTGELRLPIQLITLLVAVGLALLFNGLFGQLRQRSERKLEREFPRLGRAPDDHFDAHPDTRGQRRRMNNGLTVLALLATFYLTANRRSSRRIQQLQIQAERLEKEAVQAQFDALKNQVNPHFLFNSLSILSSLVDTDAKLAVQFINRLSKAYRYILEQKDNERVSLRTELDFIAAYTFLLTLRFEDKLFVTIEVPETARDRYAIAPLTLQLLVENAVKHNRLSEEEPLRVSISLEGNCLRVSNPIQTRPDREVSTGIGLQNITNRYRLLTPQPVWVGEEDGVFVVKLPLL</sequence>
<dbReference type="GO" id="GO:0004673">
    <property type="term" value="F:protein histidine kinase activity"/>
    <property type="evidence" value="ECO:0007669"/>
    <property type="project" value="UniProtKB-EC"/>
</dbReference>
<keyword evidence="1" id="KW-0175">Coiled coil</keyword>
<evidence type="ECO:0000259" key="3">
    <source>
        <dbReference type="Pfam" id="PF06580"/>
    </source>
</evidence>
<evidence type="ECO:0000313" key="5">
    <source>
        <dbReference type="Proteomes" id="UP001597512"/>
    </source>
</evidence>
<feature type="transmembrane region" description="Helical" evidence="2">
    <location>
        <begin position="46"/>
        <end position="66"/>
    </location>
</feature>
<dbReference type="PANTHER" id="PTHR34220">
    <property type="entry name" value="SENSOR HISTIDINE KINASE YPDA"/>
    <property type="match status" value="1"/>
</dbReference>
<reference evidence="5" key="1">
    <citation type="journal article" date="2019" name="Int. J. Syst. Evol. Microbiol.">
        <title>The Global Catalogue of Microorganisms (GCM) 10K type strain sequencing project: providing services to taxonomists for standard genome sequencing and annotation.</title>
        <authorList>
            <consortium name="The Broad Institute Genomics Platform"/>
            <consortium name="The Broad Institute Genome Sequencing Center for Infectious Disease"/>
            <person name="Wu L."/>
            <person name="Ma J."/>
        </authorList>
    </citation>
    <scope>NUCLEOTIDE SEQUENCE [LARGE SCALE GENOMIC DNA]</scope>
    <source>
        <strain evidence="5">KCTC 52490</strain>
    </source>
</reference>
<organism evidence="4 5">
    <name type="scientific">Spirosoma flavum</name>
    <dbReference type="NCBI Taxonomy" id="2048557"/>
    <lineage>
        <taxon>Bacteria</taxon>
        <taxon>Pseudomonadati</taxon>
        <taxon>Bacteroidota</taxon>
        <taxon>Cytophagia</taxon>
        <taxon>Cytophagales</taxon>
        <taxon>Cytophagaceae</taxon>
        <taxon>Spirosoma</taxon>
    </lineage>
</organism>
<dbReference type="InterPro" id="IPR010559">
    <property type="entry name" value="Sig_transdc_His_kin_internal"/>
</dbReference>
<dbReference type="PANTHER" id="PTHR34220:SF7">
    <property type="entry name" value="SENSOR HISTIDINE KINASE YPDA"/>
    <property type="match status" value="1"/>
</dbReference>
<keyword evidence="2" id="KW-0472">Membrane</keyword>
<name>A0ABW6ATF9_9BACT</name>
<evidence type="ECO:0000256" key="2">
    <source>
        <dbReference type="SAM" id="Phobius"/>
    </source>
</evidence>
<evidence type="ECO:0000256" key="1">
    <source>
        <dbReference type="SAM" id="Coils"/>
    </source>
</evidence>
<dbReference type="RefSeq" id="WP_381507677.1">
    <property type="nucleotide sequence ID" value="NZ_JBHUOM010000035.1"/>
</dbReference>
<dbReference type="InterPro" id="IPR036890">
    <property type="entry name" value="HATPase_C_sf"/>
</dbReference>
<dbReference type="InterPro" id="IPR050640">
    <property type="entry name" value="Bact_2-comp_sensor_kinase"/>
</dbReference>
<feature type="domain" description="Signal transduction histidine kinase internal region" evidence="3">
    <location>
        <begin position="190"/>
        <end position="269"/>
    </location>
</feature>
<keyword evidence="2" id="KW-0812">Transmembrane</keyword>
<dbReference type="Proteomes" id="UP001597512">
    <property type="component" value="Unassembled WGS sequence"/>
</dbReference>
<keyword evidence="4" id="KW-0418">Kinase</keyword>
<dbReference type="Pfam" id="PF06580">
    <property type="entry name" value="His_kinase"/>
    <property type="match status" value="1"/>
</dbReference>
<dbReference type="EMBL" id="JBHUOM010000035">
    <property type="protein sequence ID" value="MFD2937520.1"/>
    <property type="molecule type" value="Genomic_DNA"/>
</dbReference>